<dbReference type="RefSeq" id="WP_152837091.1">
    <property type="nucleotide sequence ID" value="NZ_WHUG01000002.1"/>
</dbReference>
<evidence type="ECO:0000313" key="2">
    <source>
        <dbReference type="EMBL" id="MQA37699.1"/>
    </source>
</evidence>
<gene>
    <name evidence="2" type="ORF">GEV02_06025</name>
</gene>
<keyword evidence="3" id="KW-1185">Reference proteome</keyword>
<protein>
    <submittedName>
        <fullName evidence="2">Uncharacterized protein</fullName>
    </submittedName>
</protein>
<dbReference type="AlphaFoldDB" id="A0A6A7MY75"/>
<feature type="chain" id="PRO_5025366193" evidence="1">
    <location>
        <begin position="20"/>
        <end position="130"/>
    </location>
</feature>
<reference evidence="2 3" key="1">
    <citation type="submission" date="2019-10" db="EMBL/GenBank/DDBJ databases">
        <title>Two novel species isolated from a subtropical stream in China.</title>
        <authorList>
            <person name="Lu H."/>
        </authorList>
    </citation>
    <scope>NUCLEOTIDE SEQUENCE [LARGE SCALE GENOMIC DNA]</scope>
    <source>
        <strain evidence="2 3">FT29W</strain>
    </source>
</reference>
<sequence>MLRHITSALLLSAPLMAVAATVPSDLMHPVVEQAVQGYAVNWLLKIELESDQMKDIEPCRKILAERGFSPMLSKTASSASPSLHFKIAGTKQYEQADVDADEALAAVMHANCPASLTWTVESKYRPQQAR</sequence>
<comment type="caution">
    <text evidence="2">The sequence shown here is derived from an EMBL/GenBank/DDBJ whole genome shotgun (WGS) entry which is preliminary data.</text>
</comment>
<keyword evidence="1" id="KW-0732">Signal</keyword>
<accession>A0A6A7MY75</accession>
<organism evidence="2 3">
    <name type="scientific">Rugamonas aquatica</name>
    <dbReference type="NCBI Taxonomy" id="2743357"/>
    <lineage>
        <taxon>Bacteria</taxon>
        <taxon>Pseudomonadati</taxon>
        <taxon>Pseudomonadota</taxon>
        <taxon>Betaproteobacteria</taxon>
        <taxon>Burkholderiales</taxon>
        <taxon>Oxalobacteraceae</taxon>
        <taxon>Telluria group</taxon>
        <taxon>Rugamonas</taxon>
    </lineage>
</organism>
<evidence type="ECO:0000256" key="1">
    <source>
        <dbReference type="SAM" id="SignalP"/>
    </source>
</evidence>
<proteinExistence type="predicted"/>
<evidence type="ECO:0000313" key="3">
    <source>
        <dbReference type="Proteomes" id="UP000440498"/>
    </source>
</evidence>
<name>A0A6A7MY75_9BURK</name>
<dbReference type="Proteomes" id="UP000440498">
    <property type="component" value="Unassembled WGS sequence"/>
</dbReference>
<feature type="signal peptide" evidence="1">
    <location>
        <begin position="1"/>
        <end position="19"/>
    </location>
</feature>
<dbReference type="EMBL" id="WHUG01000002">
    <property type="protein sequence ID" value="MQA37699.1"/>
    <property type="molecule type" value="Genomic_DNA"/>
</dbReference>